<dbReference type="EMBL" id="UINC01119309">
    <property type="protein sequence ID" value="SVC93039.1"/>
    <property type="molecule type" value="Genomic_DNA"/>
</dbReference>
<sequence>MSKENLEQFLEKVDQNEGLLARINDQLDIDGNISVEALIALGVENDCEFTAEDLESAARLSDQELDEVAGGSGDWKISIKKTNESRTLRFSQIMG</sequence>
<dbReference type="Pfam" id="PF07862">
    <property type="entry name" value="Nif11"/>
    <property type="match status" value="1"/>
</dbReference>
<dbReference type="InterPro" id="IPR012903">
    <property type="entry name" value="Nif11"/>
</dbReference>
<reference evidence="2" key="1">
    <citation type="submission" date="2018-05" db="EMBL/GenBank/DDBJ databases">
        <authorList>
            <person name="Lanie J.A."/>
            <person name="Ng W.-L."/>
            <person name="Kazmierczak K.M."/>
            <person name="Andrzejewski T.M."/>
            <person name="Davidsen T.M."/>
            <person name="Wayne K.J."/>
            <person name="Tettelin H."/>
            <person name="Glass J.I."/>
            <person name="Rusch D."/>
            <person name="Podicherti R."/>
            <person name="Tsui H.-C.T."/>
            <person name="Winkler M.E."/>
        </authorList>
    </citation>
    <scope>NUCLEOTIDE SEQUENCE</scope>
</reference>
<evidence type="ECO:0000259" key="1">
    <source>
        <dbReference type="Pfam" id="PF07862"/>
    </source>
</evidence>
<name>A0A382R5M3_9ZZZZ</name>
<feature type="domain" description="Nif11" evidence="1">
    <location>
        <begin position="1"/>
        <end position="54"/>
    </location>
</feature>
<proteinExistence type="predicted"/>
<accession>A0A382R5M3</accession>
<organism evidence="2">
    <name type="scientific">marine metagenome</name>
    <dbReference type="NCBI Taxonomy" id="408172"/>
    <lineage>
        <taxon>unclassified sequences</taxon>
        <taxon>metagenomes</taxon>
        <taxon>ecological metagenomes</taxon>
    </lineage>
</organism>
<gene>
    <name evidence="2" type="ORF">METZ01_LOCUS345893</name>
</gene>
<feature type="non-terminal residue" evidence="2">
    <location>
        <position position="95"/>
    </location>
</feature>
<dbReference type="AlphaFoldDB" id="A0A382R5M3"/>
<protein>
    <recommendedName>
        <fullName evidence="1">Nif11 domain-containing protein</fullName>
    </recommendedName>
</protein>
<evidence type="ECO:0000313" key="2">
    <source>
        <dbReference type="EMBL" id="SVC93039.1"/>
    </source>
</evidence>
<dbReference type="InterPro" id="IPR022516">
    <property type="entry name" value="CHP03798_Ocin"/>
</dbReference>
<dbReference type="NCBIfam" id="TIGR03798">
    <property type="entry name" value="leader_Nif11"/>
    <property type="match status" value="1"/>
</dbReference>